<sequence>MSVEGLCARIAKLDNEIHAQRELFKQLESEKSQAQYELNLIQDPISRLPIEISSQIFIHALDGFGKPGLAHIPTLFLGVCNSWSRIALATPELWSAIHISFPCAKGFPEIWLGRARKRPLSITLNGVLDPDVVDTIWERAQQLKHLEIWLPEEPEDGAPEVALWRSASPPGPFLSLETFKMSDRHLPESSDAWSVSYTQVIQLLRLAPNLSECMFDVQYTNYGSVLKDGEKIQLPNVRRLDFGNNKSPYCDDEIIQYLSLPKLEFLSIPLQEVGTHTILSFLTTQSPPLKELILGDGGMRQSADSDVLLECLRAAPELGLFDAWMTPTTATSLFIALSGSSSLVCRLATLVTHCAPAHIVGLYQPLWNATLDVTTARHKQLKVFHIDLSESRGGPSHENLPGANTIAALRKLADAGMQIHITDVLESAA</sequence>
<protein>
    <recommendedName>
        <fullName evidence="4">F-box domain-containing protein</fullName>
    </recommendedName>
</protein>
<dbReference type="Proteomes" id="UP001362999">
    <property type="component" value="Unassembled WGS sequence"/>
</dbReference>
<evidence type="ECO:0008006" key="4">
    <source>
        <dbReference type="Google" id="ProtNLM"/>
    </source>
</evidence>
<dbReference type="AlphaFoldDB" id="A0AAV9ZED9"/>
<feature type="coiled-coil region" evidence="1">
    <location>
        <begin position="10"/>
        <end position="37"/>
    </location>
</feature>
<comment type="caution">
    <text evidence="2">The sequence shown here is derived from an EMBL/GenBank/DDBJ whole genome shotgun (WGS) entry which is preliminary data.</text>
</comment>
<evidence type="ECO:0000313" key="3">
    <source>
        <dbReference type="Proteomes" id="UP001362999"/>
    </source>
</evidence>
<reference evidence="2 3" key="1">
    <citation type="journal article" date="2024" name="J Genomics">
        <title>Draft genome sequencing and assembly of Favolaschia claudopus CIRM-BRFM 2984 isolated from oak limbs.</title>
        <authorList>
            <person name="Navarro D."/>
            <person name="Drula E."/>
            <person name="Chaduli D."/>
            <person name="Cazenave R."/>
            <person name="Ahrendt S."/>
            <person name="Wang J."/>
            <person name="Lipzen A."/>
            <person name="Daum C."/>
            <person name="Barry K."/>
            <person name="Grigoriev I.V."/>
            <person name="Favel A."/>
            <person name="Rosso M.N."/>
            <person name="Martin F."/>
        </authorList>
    </citation>
    <scope>NUCLEOTIDE SEQUENCE [LARGE SCALE GENOMIC DNA]</scope>
    <source>
        <strain evidence="2 3">CIRM-BRFM 2984</strain>
    </source>
</reference>
<dbReference type="EMBL" id="JAWWNJ010000161">
    <property type="protein sequence ID" value="KAK6978135.1"/>
    <property type="molecule type" value="Genomic_DNA"/>
</dbReference>
<organism evidence="2 3">
    <name type="scientific">Favolaschia claudopus</name>
    <dbReference type="NCBI Taxonomy" id="2862362"/>
    <lineage>
        <taxon>Eukaryota</taxon>
        <taxon>Fungi</taxon>
        <taxon>Dikarya</taxon>
        <taxon>Basidiomycota</taxon>
        <taxon>Agaricomycotina</taxon>
        <taxon>Agaricomycetes</taxon>
        <taxon>Agaricomycetidae</taxon>
        <taxon>Agaricales</taxon>
        <taxon>Marasmiineae</taxon>
        <taxon>Mycenaceae</taxon>
        <taxon>Favolaschia</taxon>
    </lineage>
</organism>
<gene>
    <name evidence="2" type="ORF">R3P38DRAFT_2665313</name>
</gene>
<name>A0AAV9ZED9_9AGAR</name>
<keyword evidence="1" id="KW-0175">Coiled coil</keyword>
<proteinExistence type="predicted"/>
<keyword evidence="3" id="KW-1185">Reference proteome</keyword>
<accession>A0AAV9ZED9</accession>
<evidence type="ECO:0000313" key="2">
    <source>
        <dbReference type="EMBL" id="KAK6978135.1"/>
    </source>
</evidence>
<evidence type="ECO:0000256" key="1">
    <source>
        <dbReference type="SAM" id="Coils"/>
    </source>
</evidence>